<proteinExistence type="predicted"/>
<reference evidence="2" key="2">
    <citation type="submission" date="2017-10" db="EMBL/GenBank/DDBJ databases">
        <title>Ladona fulva Genome sequencing and assembly.</title>
        <authorList>
            <person name="Murali S."/>
            <person name="Richards S."/>
            <person name="Bandaranaike D."/>
            <person name="Bellair M."/>
            <person name="Blankenburg K."/>
            <person name="Chao H."/>
            <person name="Dinh H."/>
            <person name="Doddapaneni H."/>
            <person name="Dugan-Rocha S."/>
            <person name="Elkadiri S."/>
            <person name="Gnanaolivu R."/>
            <person name="Hernandez B."/>
            <person name="Skinner E."/>
            <person name="Javaid M."/>
            <person name="Lee S."/>
            <person name="Li M."/>
            <person name="Ming W."/>
            <person name="Munidasa M."/>
            <person name="Muniz J."/>
            <person name="Nguyen L."/>
            <person name="Hughes D."/>
            <person name="Osuji N."/>
            <person name="Pu L.-L."/>
            <person name="Puazo M."/>
            <person name="Qu C."/>
            <person name="Quiroz J."/>
            <person name="Raj R."/>
            <person name="Weissenberger G."/>
            <person name="Xin Y."/>
            <person name="Zou X."/>
            <person name="Han Y."/>
            <person name="Worley K."/>
            <person name="Muzny D."/>
            <person name="Gibbs R."/>
        </authorList>
    </citation>
    <scope>NUCLEOTIDE SEQUENCE</scope>
    <source>
        <strain evidence="2">Sampled in the wild</strain>
    </source>
</reference>
<keyword evidence="1" id="KW-0812">Transmembrane</keyword>
<dbReference type="EMBL" id="KZ308743">
    <property type="protein sequence ID" value="KAG8233719.1"/>
    <property type="molecule type" value="Genomic_DNA"/>
</dbReference>
<accession>A0A8K0P7K4</accession>
<keyword evidence="1" id="KW-0472">Membrane</keyword>
<keyword evidence="1" id="KW-1133">Transmembrane helix</keyword>
<evidence type="ECO:0000313" key="3">
    <source>
        <dbReference type="Proteomes" id="UP000792457"/>
    </source>
</evidence>
<keyword evidence="3" id="KW-1185">Reference proteome</keyword>
<comment type="caution">
    <text evidence="2">The sequence shown here is derived from an EMBL/GenBank/DDBJ whole genome shotgun (WGS) entry which is preliminary data.</text>
</comment>
<evidence type="ECO:0000313" key="2">
    <source>
        <dbReference type="EMBL" id="KAG8233719.1"/>
    </source>
</evidence>
<sequence length="168" mass="18968">MKRILGKIPDSSKVWTSGCRRKETLPWAPNDLRRYEKDFIGRRRSVMGSKVYEFKLGVLVWLRTPRVSDTKLKQYHKFFLLFTGPFRVEQMCGVNAAISFKCLVFLLYIFCAFVLKKTCMSSSVLTKDDDALGATLGTSSLGGGQCDGPARGGTVQHNFRPSLFLARE</sequence>
<gene>
    <name evidence="2" type="ORF">J437_LFUL019189</name>
</gene>
<feature type="transmembrane region" description="Helical" evidence="1">
    <location>
        <begin position="94"/>
        <end position="115"/>
    </location>
</feature>
<evidence type="ECO:0000256" key="1">
    <source>
        <dbReference type="SAM" id="Phobius"/>
    </source>
</evidence>
<dbReference type="AlphaFoldDB" id="A0A8K0P7K4"/>
<dbReference type="Proteomes" id="UP000792457">
    <property type="component" value="Unassembled WGS sequence"/>
</dbReference>
<organism evidence="2 3">
    <name type="scientific">Ladona fulva</name>
    <name type="common">Scarce chaser dragonfly</name>
    <name type="synonym">Libellula fulva</name>
    <dbReference type="NCBI Taxonomy" id="123851"/>
    <lineage>
        <taxon>Eukaryota</taxon>
        <taxon>Metazoa</taxon>
        <taxon>Ecdysozoa</taxon>
        <taxon>Arthropoda</taxon>
        <taxon>Hexapoda</taxon>
        <taxon>Insecta</taxon>
        <taxon>Pterygota</taxon>
        <taxon>Palaeoptera</taxon>
        <taxon>Odonata</taxon>
        <taxon>Epiprocta</taxon>
        <taxon>Anisoptera</taxon>
        <taxon>Libelluloidea</taxon>
        <taxon>Libellulidae</taxon>
        <taxon>Ladona</taxon>
    </lineage>
</organism>
<reference evidence="2" key="1">
    <citation type="submission" date="2013-04" db="EMBL/GenBank/DDBJ databases">
        <authorList>
            <person name="Qu J."/>
            <person name="Murali S.C."/>
            <person name="Bandaranaike D."/>
            <person name="Bellair M."/>
            <person name="Blankenburg K."/>
            <person name="Chao H."/>
            <person name="Dinh H."/>
            <person name="Doddapaneni H."/>
            <person name="Downs B."/>
            <person name="Dugan-Rocha S."/>
            <person name="Elkadiri S."/>
            <person name="Gnanaolivu R.D."/>
            <person name="Hernandez B."/>
            <person name="Javaid M."/>
            <person name="Jayaseelan J.C."/>
            <person name="Lee S."/>
            <person name="Li M."/>
            <person name="Ming W."/>
            <person name="Munidasa M."/>
            <person name="Muniz J."/>
            <person name="Nguyen L."/>
            <person name="Ongeri F."/>
            <person name="Osuji N."/>
            <person name="Pu L.-L."/>
            <person name="Puazo M."/>
            <person name="Qu C."/>
            <person name="Quiroz J."/>
            <person name="Raj R."/>
            <person name="Weissenberger G."/>
            <person name="Xin Y."/>
            <person name="Zou X."/>
            <person name="Han Y."/>
            <person name="Richards S."/>
            <person name="Worley K."/>
            <person name="Muzny D."/>
            <person name="Gibbs R."/>
        </authorList>
    </citation>
    <scope>NUCLEOTIDE SEQUENCE</scope>
    <source>
        <strain evidence="2">Sampled in the wild</strain>
    </source>
</reference>
<name>A0A8K0P7K4_LADFU</name>
<protein>
    <submittedName>
        <fullName evidence="2">Uncharacterized protein</fullName>
    </submittedName>
</protein>